<name>A0A0G8G4A9_9LACO</name>
<evidence type="ECO:0000313" key="2">
    <source>
        <dbReference type="Proteomes" id="UP000260790"/>
    </source>
</evidence>
<dbReference type="Proteomes" id="UP000260790">
    <property type="component" value="Unassembled WGS sequence"/>
</dbReference>
<gene>
    <name evidence="1" type="ORF">DXD09_08205</name>
</gene>
<sequence>MTFLEIRDFLTMTADLNENYRIYIDQTPPVPAGILRVTDGAAVFLETKKPLTVKDAKKQLNFLKKEQKLMFFVNETPQYVFGLKISNDKILLN</sequence>
<accession>A0A0G8G4A9</accession>
<dbReference type="AlphaFoldDB" id="A0A0G8G4A9"/>
<organism evidence="1 2">
    <name type="scientific">Ligilactobacillus ruminis</name>
    <dbReference type="NCBI Taxonomy" id="1623"/>
    <lineage>
        <taxon>Bacteria</taxon>
        <taxon>Bacillati</taxon>
        <taxon>Bacillota</taxon>
        <taxon>Bacilli</taxon>
        <taxon>Lactobacillales</taxon>
        <taxon>Lactobacillaceae</taxon>
        <taxon>Ligilactobacillus</taxon>
    </lineage>
</organism>
<proteinExistence type="predicted"/>
<comment type="caution">
    <text evidence="1">The sequence shown here is derived from an EMBL/GenBank/DDBJ whole genome shotgun (WGS) entry which is preliminary data.</text>
</comment>
<dbReference type="EMBL" id="QSQR01000008">
    <property type="protein sequence ID" value="RGK45868.1"/>
    <property type="molecule type" value="Genomic_DNA"/>
</dbReference>
<evidence type="ECO:0000313" key="1">
    <source>
        <dbReference type="EMBL" id="RGK45868.1"/>
    </source>
</evidence>
<dbReference type="RefSeq" id="WP_003693814.1">
    <property type="nucleotide sequence ID" value="NZ_CABKOX010000001.1"/>
</dbReference>
<protein>
    <submittedName>
        <fullName evidence="1">Uncharacterized protein</fullName>
    </submittedName>
</protein>
<reference evidence="1 2" key="1">
    <citation type="submission" date="2018-08" db="EMBL/GenBank/DDBJ databases">
        <title>A genome reference for cultivated species of the human gut microbiota.</title>
        <authorList>
            <person name="Zou Y."/>
            <person name="Xue W."/>
            <person name="Luo G."/>
        </authorList>
    </citation>
    <scope>NUCLEOTIDE SEQUENCE [LARGE SCALE GENOMIC DNA]</scope>
    <source>
        <strain evidence="1 2">TF10-9AT</strain>
    </source>
</reference>